<dbReference type="Pfam" id="PF02781">
    <property type="entry name" value="G6PD_C"/>
    <property type="match status" value="1"/>
</dbReference>
<evidence type="ECO:0000256" key="3">
    <source>
        <dbReference type="ARBA" id="ARBA00022526"/>
    </source>
</evidence>
<keyword evidence="5 7" id="KW-0560">Oxidoreductase</keyword>
<feature type="active site" description="Proton acceptor" evidence="7">
    <location>
        <position position="238"/>
    </location>
</feature>
<keyword evidence="3 7" id="KW-0313">Glucose metabolism</keyword>
<dbReference type="PIRSF" id="PIRSF000110">
    <property type="entry name" value="G6PD"/>
    <property type="match status" value="1"/>
</dbReference>
<dbReference type="PRINTS" id="PR00079">
    <property type="entry name" value="G6PDHDRGNASE"/>
</dbReference>
<dbReference type="GO" id="GO:0006006">
    <property type="term" value="P:glucose metabolic process"/>
    <property type="evidence" value="ECO:0007669"/>
    <property type="project" value="UniProtKB-KW"/>
</dbReference>
<dbReference type="Proteomes" id="UP000237222">
    <property type="component" value="Unassembled WGS sequence"/>
</dbReference>
<feature type="domain" description="Glucose-6-phosphate dehydrogenase C-terminal" evidence="10">
    <location>
        <begin position="187"/>
        <end position="485"/>
    </location>
</feature>
<dbReference type="GO" id="GO:0050661">
    <property type="term" value="F:NADP binding"/>
    <property type="evidence" value="ECO:0007669"/>
    <property type="project" value="UniProtKB-UniRule"/>
</dbReference>
<feature type="binding site" evidence="7">
    <location>
        <position position="176"/>
    </location>
    <ligand>
        <name>substrate</name>
    </ligand>
</feature>
<protein>
    <recommendedName>
        <fullName evidence="7">Glucose-6-phosphate 1-dehydrogenase</fullName>
        <shortName evidence="7">G6PD</shortName>
        <ecNumber evidence="7">1.1.1.49</ecNumber>
    </recommendedName>
</protein>
<evidence type="ECO:0000313" key="12">
    <source>
        <dbReference type="EMBL" id="RNL64638.1"/>
    </source>
</evidence>
<dbReference type="NCBIfam" id="TIGR00871">
    <property type="entry name" value="zwf"/>
    <property type="match status" value="1"/>
</dbReference>
<evidence type="ECO:0000259" key="9">
    <source>
        <dbReference type="Pfam" id="PF00479"/>
    </source>
</evidence>
<dbReference type="PANTHER" id="PTHR23429">
    <property type="entry name" value="GLUCOSE-6-PHOSPHATE 1-DEHYDROGENASE G6PD"/>
    <property type="match status" value="1"/>
</dbReference>
<feature type="binding site" evidence="7">
    <location>
        <position position="338"/>
    </location>
    <ligand>
        <name>substrate</name>
    </ligand>
</feature>
<dbReference type="Pfam" id="PF00479">
    <property type="entry name" value="G6PD_N"/>
    <property type="match status" value="1"/>
</dbReference>
<dbReference type="HAMAP" id="MF_00966">
    <property type="entry name" value="G6PD"/>
    <property type="match status" value="1"/>
</dbReference>
<dbReference type="InterPro" id="IPR022675">
    <property type="entry name" value="G6P_DH_C"/>
</dbReference>
<sequence>MTSTKSSQLVIFGGTGDLALRKLQPALYKLQREGLMDDVCAIIALGRGDSSDADYRQLIKEKMREFLPAHFWDEQHWGAFSAKLHYISLDVNSLKDYHNLAETIQQHPESRAVFYLATSSTLYTSICRNLHSIGVVNEQSRVVLEKPLGHDLTSCTEINHEVLQVFPERNIFRIDHYLGKETVQNLLVLRFGNALFGPLWNSQYIDNIQITVAEEIGVEGRGDFYAKTGALRDMVQNHILQLLCLVAMEPPANLRADTIRDEKVKVLQALRPITADNVKSKTVRGQYTAGAVSAAPVAAFLDETGFEDSNNTETFVALQADVHNWRWEGTPFYLRTGKRLARRYSEIIVELKKHPFSLFEGDPNDLPNKLVIRLQPEENITLYKVNKKPGLGRQMKLEQVELKLDADLHDQLQAHEAYERLLLDVFEGDQTLFMRRDEVEACWAWVDSIIDAWQTAGIKTKPYAAGTMGPNSSLALPEKHGRSWHE</sequence>
<dbReference type="SUPFAM" id="SSF55347">
    <property type="entry name" value="Glyceraldehyde-3-phosphate dehydrogenase-like, C-terminal domain"/>
    <property type="match status" value="1"/>
</dbReference>
<organism evidence="11 13">
    <name type="scientific">Zhongshania marina</name>
    <dbReference type="NCBI Taxonomy" id="2304603"/>
    <lineage>
        <taxon>Bacteria</taxon>
        <taxon>Pseudomonadati</taxon>
        <taxon>Pseudomonadota</taxon>
        <taxon>Gammaproteobacteria</taxon>
        <taxon>Cellvibrionales</taxon>
        <taxon>Spongiibacteraceae</taxon>
        <taxon>Zhongshania</taxon>
    </lineage>
</organism>
<comment type="similarity">
    <text evidence="2 7">Belongs to the glucose-6-phosphate dehydrogenase family.</text>
</comment>
<evidence type="ECO:0000256" key="8">
    <source>
        <dbReference type="SAM" id="MobiDB-lite"/>
    </source>
</evidence>
<proteinExistence type="inferred from homology"/>
<feature type="binding site" evidence="7">
    <location>
        <position position="47"/>
    </location>
    <ligand>
        <name>NADP(+)</name>
        <dbReference type="ChEBI" id="CHEBI:58349"/>
    </ligand>
</feature>
<evidence type="ECO:0000256" key="2">
    <source>
        <dbReference type="ARBA" id="ARBA00009975"/>
    </source>
</evidence>
<dbReference type="GO" id="GO:0005829">
    <property type="term" value="C:cytosol"/>
    <property type="evidence" value="ECO:0007669"/>
    <property type="project" value="TreeGrafter"/>
</dbReference>
<dbReference type="EMBL" id="RHGB01000007">
    <property type="protein sequence ID" value="RNL64638.1"/>
    <property type="molecule type" value="Genomic_DNA"/>
</dbReference>
<evidence type="ECO:0000256" key="7">
    <source>
        <dbReference type="HAMAP-Rule" id="MF_00966"/>
    </source>
</evidence>
<dbReference type="PROSITE" id="PS00069">
    <property type="entry name" value="G6P_DEHYDROGENASE"/>
    <property type="match status" value="1"/>
</dbReference>
<feature type="compositionally biased region" description="Basic and acidic residues" evidence="8">
    <location>
        <begin position="477"/>
        <end position="486"/>
    </location>
</feature>
<dbReference type="InterPro" id="IPR019796">
    <property type="entry name" value="G6P_DH_AS"/>
</dbReference>
<dbReference type="InterPro" id="IPR001282">
    <property type="entry name" value="G6P_DH"/>
</dbReference>
<comment type="caution">
    <text evidence="11">The sequence shown here is derived from an EMBL/GenBank/DDBJ whole genome shotgun (WGS) entry which is preliminary data.</text>
</comment>
<evidence type="ECO:0000256" key="5">
    <source>
        <dbReference type="ARBA" id="ARBA00023002"/>
    </source>
</evidence>
<keyword evidence="4 7" id="KW-0521">NADP</keyword>
<comment type="pathway">
    <text evidence="1 7">Carbohydrate degradation; pentose phosphate pathway; D-ribulose 5-phosphate from D-glucose 6-phosphate (oxidative stage): step 1/3.</text>
</comment>
<name>A0A2S4HCW4_9GAMM</name>
<evidence type="ECO:0000313" key="13">
    <source>
        <dbReference type="Proteomes" id="UP000237222"/>
    </source>
</evidence>
<reference evidence="12 14" key="2">
    <citation type="submission" date="2018-10" db="EMBL/GenBank/DDBJ databases">
        <title>Draft genome sequence of Zhongshania sp. DSW25-10.</title>
        <authorList>
            <person name="Oh J."/>
        </authorList>
    </citation>
    <scope>NUCLEOTIDE SEQUENCE [LARGE SCALE GENOMIC DNA]</scope>
    <source>
        <strain evidence="12 14">DSW25-10</strain>
    </source>
</reference>
<dbReference type="PANTHER" id="PTHR23429:SF0">
    <property type="entry name" value="GLUCOSE-6-PHOSPHATE 1-DEHYDROGENASE"/>
    <property type="match status" value="1"/>
</dbReference>
<dbReference type="SUPFAM" id="SSF51735">
    <property type="entry name" value="NAD(P)-binding Rossmann-fold domains"/>
    <property type="match status" value="1"/>
</dbReference>
<feature type="binding site" evidence="7">
    <location>
        <position position="180"/>
    </location>
    <ligand>
        <name>substrate</name>
    </ligand>
</feature>
<feature type="binding site" evidence="7">
    <location>
        <position position="146"/>
    </location>
    <ligand>
        <name>NADP(+)</name>
        <dbReference type="ChEBI" id="CHEBI:58349"/>
    </ligand>
</feature>
<keyword evidence="6 7" id="KW-0119">Carbohydrate metabolism</keyword>
<dbReference type="Gene3D" id="3.30.360.10">
    <property type="entry name" value="Dihydrodipicolinate Reductase, domain 2"/>
    <property type="match status" value="1"/>
</dbReference>
<reference evidence="11" key="1">
    <citation type="submission" date="2018-01" db="EMBL/GenBank/DDBJ databases">
        <authorList>
            <person name="Yu X.-D."/>
        </authorList>
    </citation>
    <scope>NUCLEOTIDE SEQUENCE</scope>
    <source>
        <strain evidence="11">ZX-21</strain>
    </source>
</reference>
<feature type="region of interest" description="Disordered" evidence="8">
    <location>
        <begin position="467"/>
        <end position="486"/>
    </location>
</feature>
<feature type="binding site" evidence="7">
    <location>
        <begin position="90"/>
        <end position="91"/>
    </location>
    <ligand>
        <name>NADP(+)</name>
        <dbReference type="ChEBI" id="CHEBI:58349"/>
    </ligand>
</feature>
<evidence type="ECO:0000259" key="10">
    <source>
        <dbReference type="Pfam" id="PF02781"/>
    </source>
</evidence>
<accession>A0A2S4HCW4</accession>
<feature type="binding site" evidence="7">
    <location>
        <position position="214"/>
    </location>
    <ligand>
        <name>substrate</name>
    </ligand>
</feature>
<feature type="binding site" evidence="7">
    <location>
        <position position="233"/>
    </location>
    <ligand>
        <name>substrate</name>
    </ligand>
</feature>
<dbReference type="RefSeq" id="WP_103685282.1">
    <property type="nucleotide sequence ID" value="NZ_PQGG01000034.1"/>
</dbReference>
<keyword evidence="14" id="KW-1185">Reference proteome</keyword>
<gene>
    <name evidence="7 11" type="primary">zwf</name>
    <name evidence="11" type="ORF">C0068_14930</name>
    <name evidence="12" type="ORF">D0911_07670</name>
</gene>
<dbReference type="Proteomes" id="UP000274695">
    <property type="component" value="Unassembled WGS sequence"/>
</dbReference>
<dbReference type="OrthoDB" id="9802739at2"/>
<comment type="catalytic activity">
    <reaction evidence="7">
        <text>D-glucose 6-phosphate + NADP(+) = 6-phospho-D-glucono-1,5-lactone + NADPH + H(+)</text>
        <dbReference type="Rhea" id="RHEA:15841"/>
        <dbReference type="ChEBI" id="CHEBI:15378"/>
        <dbReference type="ChEBI" id="CHEBI:57783"/>
        <dbReference type="ChEBI" id="CHEBI:57955"/>
        <dbReference type="ChEBI" id="CHEBI:58349"/>
        <dbReference type="ChEBI" id="CHEBI:61548"/>
        <dbReference type="EC" id="1.1.1.49"/>
    </reaction>
</comment>
<feature type="domain" description="Glucose-6-phosphate dehydrogenase NAD-binding" evidence="9">
    <location>
        <begin position="10"/>
        <end position="185"/>
    </location>
</feature>
<dbReference type="UniPathway" id="UPA00115">
    <property type="reaction ID" value="UER00408"/>
</dbReference>
<dbReference type="InterPro" id="IPR022674">
    <property type="entry name" value="G6P_DH_NAD-bd"/>
</dbReference>
<dbReference type="GO" id="GO:0004345">
    <property type="term" value="F:glucose-6-phosphate dehydrogenase activity"/>
    <property type="evidence" value="ECO:0007669"/>
    <property type="project" value="UniProtKB-UniRule"/>
</dbReference>
<comment type="caution">
    <text evidence="7">Lacks conserved residue(s) required for the propagation of feature annotation.</text>
</comment>
<evidence type="ECO:0000313" key="11">
    <source>
        <dbReference type="EMBL" id="POP51833.1"/>
    </source>
</evidence>
<evidence type="ECO:0000256" key="1">
    <source>
        <dbReference type="ARBA" id="ARBA00004937"/>
    </source>
</evidence>
<dbReference type="EMBL" id="PQGG01000034">
    <property type="protein sequence ID" value="POP51833.1"/>
    <property type="molecule type" value="Genomic_DNA"/>
</dbReference>
<dbReference type="InterPro" id="IPR036291">
    <property type="entry name" value="NAD(P)-bd_dom_sf"/>
</dbReference>
<evidence type="ECO:0000313" key="14">
    <source>
        <dbReference type="Proteomes" id="UP000274695"/>
    </source>
</evidence>
<dbReference type="Gene3D" id="3.40.50.720">
    <property type="entry name" value="NAD(P)-binding Rossmann-like Domain"/>
    <property type="match status" value="1"/>
</dbReference>
<evidence type="ECO:0000256" key="6">
    <source>
        <dbReference type="ARBA" id="ARBA00023277"/>
    </source>
</evidence>
<comment type="function">
    <text evidence="7">Catalyzes the oxidation of glucose 6-phosphate to 6-phosphogluconolactone.</text>
</comment>
<dbReference type="AlphaFoldDB" id="A0A2S4HCW4"/>
<dbReference type="EC" id="1.1.1.49" evidence="7"/>
<evidence type="ECO:0000256" key="4">
    <source>
        <dbReference type="ARBA" id="ARBA00022857"/>
    </source>
</evidence>
<dbReference type="GO" id="GO:0009051">
    <property type="term" value="P:pentose-phosphate shunt, oxidative branch"/>
    <property type="evidence" value="ECO:0007669"/>
    <property type="project" value="TreeGrafter"/>
</dbReference>